<dbReference type="InterPro" id="IPR013078">
    <property type="entry name" value="His_Pase_superF_clade-1"/>
</dbReference>
<dbReference type="GO" id="GO:0016791">
    <property type="term" value="F:phosphatase activity"/>
    <property type="evidence" value="ECO:0007669"/>
    <property type="project" value="TreeGrafter"/>
</dbReference>
<dbReference type="SUPFAM" id="SSF53254">
    <property type="entry name" value="Phosphoglycerate mutase-like"/>
    <property type="match status" value="1"/>
</dbReference>
<dbReference type="CDD" id="cd07067">
    <property type="entry name" value="HP_PGM_like"/>
    <property type="match status" value="1"/>
</dbReference>
<dbReference type="InterPro" id="IPR050275">
    <property type="entry name" value="PGM_Phosphatase"/>
</dbReference>
<proteinExistence type="predicted"/>
<dbReference type="HOGENOM" id="CLU_039184_0_0_1"/>
<dbReference type="SMART" id="SM00855">
    <property type="entry name" value="PGAM"/>
    <property type="match status" value="1"/>
</dbReference>
<dbReference type="Gene3D" id="3.40.50.1240">
    <property type="entry name" value="Phosphoglycerate mutase-like"/>
    <property type="match status" value="1"/>
</dbReference>
<dbReference type="EMBL" id="KN822081">
    <property type="protein sequence ID" value="KIM58756.1"/>
    <property type="molecule type" value="Genomic_DNA"/>
</dbReference>
<dbReference type="Pfam" id="PF00300">
    <property type="entry name" value="His_Phos_1"/>
    <property type="match status" value="1"/>
</dbReference>
<accession>A0A0C3DRZ5</accession>
<reference evidence="2" key="2">
    <citation type="submission" date="2015-01" db="EMBL/GenBank/DDBJ databases">
        <title>Evolutionary Origins and Diversification of the Mycorrhizal Mutualists.</title>
        <authorList>
            <consortium name="DOE Joint Genome Institute"/>
            <consortium name="Mycorrhizal Genomics Consortium"/>
            <person name="Kohler A."/>
            <person name="Kuo A."/>
            <person name="Nagy L.G."/>
            <person name="Floudas D."/>
            <person name="Copeland A."/>
            <person name="Barry K.W."/>
            <person name="Cichocki N."/>
            <person name="Veneault-Fourrey C."/>
            <person name="LaButti K."/>
            <person name="Lindquist E.A."/>
            <person name="Lipzen A."/>
            <person name="Lundell T."/>
            <person name="Morin E."/>
            <person name="Murat C."/>
            <person name="Riley R."/>
            <person name="Ohm R."/>
            <person name="Sun H."/>
            <person name="Tunlid A."/>
            <person name="Henrissat B."/>
            <person name="Grigoriev I.V."/>
            <person name="Hibbett D.S."/>
            <person name="Martin F."/>
        </authorList>
    </citation>
    <scope>NUCLEOTIDE SEQUENCE [LARGE SCALE GENOMIC DNA]</scope>
    <source>
        <strain evidence="2">Foug A</strain>
    </source>
</reference>
<dbReference type="InParanoid" id="A0A0C3DRZ5"/>
<name>A0A0C3DRZ5_9AGAM</name>
<sequence>MGLVQPLPPRFGLIDDSPDRWTKFKDSIQQLNEDATTTVQYKVFFLGRHGEGYHNVAEAKYGTQACQSNVMRYWARQNGDGELTWGSDPALTPKGEGQADEAHAAWQEELQFGLPLPDKLYCSPLTRAIRTNQRTFSGLLPAGRKTVIVENVREEFGVHTCDQRRTRSYIQQTSPEYIIEDGFTEEDKLWKPDIRETWADVDVRAKAVLDMVFENDKEHFISITAHSGFINAFLRVTDHHPWALPTGGVIPVVIKASTES</sequence>
<dbReference type="OrthoDB" id="496981at2759"/>
<dbReference type="GO" id="GO:0005737">
    <property type="term" value="C:cytoplasm"/>
    <property type="evidence" value="ECO:0007669"/>
    <property type="project" value="TreeGrafter"/>
</dbReference>
<reference evidence="1 2" key="1">
    <citation type="submission" date="2014-04" db="EMBL/GenBank/DDBJ databases">
        <authorList>
            <consortium name="DOE Joint Genome Institute"/>
            <person name="Kuo A."/>
            <person name="Kohler A."/>
            <person name="Nagy L.G."/>
            <person name="Floudas D."/>
            <person name="Copeland A."/>
            <person name="Barry K.W."/>
            <person name="Cichocki N."/>
            <person name="Veneault-Fourrey C."/>
            <person name="LaButti K."/>
            <person name="Lindquist E.A."/>
            <person name="Lipzen A."/>
            <person name="Lundell T."/>
            <person name="Morin E."/>
            <person name="Murat C."/>
            <person name="Sun H."/>
            <person name="Tunlid A."/>
            <person name="Henrissat B."/>
            <person name="Grigoriev I.V."/>
            <person name="Hibbett D.S."/>
            <person name="Martin F."/>
            <person name="Nordberg H.P."/>
            <person name="Cantor M.N."/>
            <person name="Hua S.X."/>
        </authorList>
    </citation>
    <scope>NUCLEOTIDE SEQUENCE [LARGE SCALE GENOMIC DNA]</scope>
    <source>
        <strain evidence="1 2">Foug A</strain>
    </source>
</reference>
<dbReference type="PANTHER" id="PTHR48100:SF1">
    <property type="entry name" value="HISTIDINE PHOSPHATASE FAMILY PROTEIN-RELATED"/>
    <property type="match status" value="1"/>
</dbReference>
<evidence type="ECO:0008006" key="3">
    <source>
        <dbReference type="Google" id="ProtNLM"/>
    </source>
</evidence>
<evidence type="ECO:0000313" key="1">
    <source>
        <dbReference type="EMBL" id="KIM58756.1"/>
    </source>
</evidence>
<dbReference type="AlphaFoldDB" id="A0A0C3DRZ5"/>
<dbReference type="InterPro" id="IPR029033">
    <property type="entry name" value="His_PPase_superfam"/>
</dbReference>
<keyword evidence="2" id="KW-1185">Reference proteome</keyword>
<gene>
    <name evidence="1" type="ORF">SCLCIDRAFT_16671</name>
</gene>
<organism evidence="1 2">
    <name type="scientific">Scleroderma citrinum Foug A</name>
    <dbReference type="NCBI Taxonomy" id="1036808"/>
    <lineage>
        <taxon>Eukaryota</taxon>
        <taxon>Fungi</taxon>
        <taxon>Dikarya</taxon>
        <taxon>Basidiomycota</taxon>
        <taxon>Agaricomycotina</taxon>
        <taxon>Agaricomycetes</taxon>
        <taxon>Agaricomycetidae</taxon>
        <taxon>Boletales</taxon>
        <taxon>Sclerodermatineae</taxon>
        <taxon>Sclerodermataceae</taxon>
        <taxon>Scleroderma</taxon>
    </lineage>
</organism>
<evidence type="ECO:0000313" key="2">
    <source>
        <dbReference type="Proteomes" id="UP000053989"/>
    </source>
</evidence>
<dbReference type="Proteomes" id="UP000053989">
    <property type="component" value="Unassembled WGS sequence"/>
</dbReference>
<dbReference type="PANTHER" id="PTHR48100">
    <property type="entry name" value="BROAD-SPECIFICITY PHOSPHATASE YOR283W-RELATED"/>
    <property type="match status" value="1"/>
</dbReference>
<protein>
    <recommendedName>
        <fullName evidence="3">Phosphoglycerate mutase-like protein</fullName>
    </recommendedName>
</protein>